<dbReference type="Proteomes" id="UP001164539">
    <property type="component" value="Chromosome 13"/>
</dbReference>
<evidence type="ECO:0000313" key="1">
    <source>
        <dbReference type="EMBL" id="KAJ4702880.1"/>
    </source>
</evidence>
<proteinExistence type="predicted"/>
<sequence>MDSKFDHIVTTIEETKDLEEMTIDQLQGSLQAYEEKIKRKQGISEQLLKMQFKEKEDIQSYERNQRGRGRGRGQGQSRGRGRGRGLNYNYNNFNNYEKGESSTRGRGRNNPNTKYDKSKVRCYNCQKFGHYASVCRAYNNEVEEKANYVEEKNQGDETVLLAYKDNSGGQENTWYLDTGASNHMCGKISMFVELDESTNGNVSFGDDSKIAVKGRDASWLWHLRFGHLNFGGLKLLAKKEMVRGLPYINHPNQLCEGCLHEKQFRKSFPKESTFRAKKPLELIHADVCGPFKPRSLGNNNYFLLFIDDFSGKTWIYLLKQKSEVFGAFKKFKATVEKESGRQIKAMRTDRGGEFTSKEFQEFCEANGIRRFLTVPRSPQQNSVAERKNRTILNIARSMLKSKRLPKEFWAEAVSTAVYLSNRSPTRSVWGKTPQEAWCGRKPGISHLRVFGSVAHVHVPDERRTKLDDKSESFIFIGYDSSSKGYKLYNPNSKKIMISRDVIFDEEGEWDFGPDVDDFNFFPLFEEEPIMEQAGEAREEPTTPHTPPTSPTTNNQGDSPPSFLKGRNEERTRSFQDLYEVTERLDNLTLFCLFAECEPMSFGEAIQDEKWRNAMDEEIKAIVKNDTWELVPLPKGHKAIGVKWVYKAKQNSKGEIERYKARLVAKGYSQRAGIDYDEVFAPVARLETVRLIISLAAQNKWKIHQMDVKSAFLNEVLEEEVYIQQPTGFEVKGQEDKVLKLRKTLYGLVSRYMETPTTTHFKAAKRILRYLKGTTNFGLFYSCSDNFELVGYSDSDWAGDTDDRKSTTGFVFFMGDTAFTWMSKKQPIVTLSTCEAEYVAATSCVCHAIWLRNLLKELRWSQEKPTKIYVDNKSAMALAKNPVFHDRSKHIDTRYHYIRECITRNDVHMEYVKSQDQIADIFTKPLKQEDFIRLRNSLSVIRLSLRGSVEL</sequence>
<dbReference type="EMBL" id="CM051406">
    <property type="protein sequence ID" value="KAJ4702880.1"/>
    <property type="molecule type" value="Genomic_DNA"/>
</dbReference>
<gene>
    <name evidence="1" type="ORF">OWV82_022863</name>
</gene>
<evidence type="ECO:0000313" key="2">
    <source>
        <dbReference type="Proteomes" id="UP001164539"/>
    </source>
</evidence>
<reference evidence="1 2" key="1">
    <citation type="journal article" date="2023" name="Science">
        <title>Complex scaffold remodeling in plant triterpene biosynthesis.</title>
        <authorList>
            <person name="De La Pena R."/>
            <person name="Hodgson H."/>
            <person name="Liu J.C."/>
            <person name="Stephenson M.J."/>
            <person name="Martin A.C."/>
            <person name="Owen C."/>
            <person name="Harkess A."/>
            <person name="Leebens-Mack J."/>
            <person name="Jimenez L.E."/>
            <person name="Osbourn A."/>
            <person name="Sattely E.S."/>
        </authorList>
    </citation>
    <scope>NUCLEOTIDE SEQUENCE [LARGE SCALE GENOMIC DNA]</scope>
    <source>
        <strain evidence="2">cv. JPN11</strain>
        <tissue evidence="1">Leaf</tissue>
    </source>
</reference>
<keyword evidence="2" id="KW-1185">Reference proteome</keyword>
<comment type="caution">
    <text evidence="1">The sequence shown here is derived from an EMBL/GenBank/DDBJ whole genome shotgun (WGS) entry which is preliminary data.</text>
</comment>
<protein>
    <submittedName>
        <fullName evidence="1">Retrovirus-related Pol polyprotein from transposon TNT 1-94</fullName>
    </submittedName>
</protein>
<name>A0ACC1WUL0_MELAZ</name>
<organism evidence="1 2">
    <name type="scientific">Melia azedarach</name>
    <name type="common">Chinaberry tree</name>
    <dbReference type="NCBI Taxonomy" id="155640"/>
    <lineage>
        <taxon>Eukaryota</taxon>
        <taxon>Viridiplantae</taxon>
        <taxon>Streptophyta</taxon>
        <taxon>Embryophyta</taxon>
        <taxon>Tracheophyta</taxon>
        <taxon>Spermatophyta</taxon>
        <taxon>Magnoliopsida</taxon>
        <taxon>eudicotyledons</taxon>
        <taxon>Gunneridae</taxon>
        <taxon>Pentapetalae</taxon>
        <taxon>rosids</taxon>
        <taxon>malvids</taxon>
        <taxon>Sapindales</taxon>
        <taxon>Meliaceae</taxon>
        <taxon>Melia</taxon>
    </lineage>
</organism>
<accession>A0ACC1WUL0</accession>